<dbReference type="GO" id="GO:0004519">
    <property type="term" value="F:endonuclease activity"/>
    <property type="evidence" value="ECO:0007669"/>
    <property type="project" value="UniProtKB-KW"/>
</dbReference>
<protein>
    <submittedName>
        <fullName evidence="2">Very-short-patch-repair endonuclease</fullName>
    </submittedName>
</protein>
<comment type="caution">
    <text evidence="2">The sequence shown here is derived from an EMBL/GenBank/DDBJ whole genome shotgun (WGS) entry which is preliminary data.</text>
</comment>
<gene>
    <name evidence="2" type="ORF">EV139_1838</name>
</gene>
<name>A0A4Q7TTX3_9MICO</name>
<keyword evidence="3" id="KW-1185">Reference proteome</keyword>
<dbReference type="AlphaFoldDB" id="A0A4Q7TTX3"/>
<dbReference type="Gene3D" id="3.40.960.10">
    <property type="entry name" value="VSR Endonuclease"/>
    <property type="match status" value="1"/>
</dbReference>
<keyword evidence="2" id="KW-0378">Hydrolase</keyword>
<evidence type="ECO:0000313" key="2">
    <source>
        <dbReference type="EMBL" id="RZT64421.1"/>
    </source>
</evidence>
<feature type="domain" description="DUF559" evidence="1">
    <location>
        <begin position="184"/>
        <end position="267"/>
    </location>
</feature>
<dbReference type="EMBL" id="SHKI01000005">
    <property type="protein sequence ID" value="RZT64421.1"/>
    <property type="molecule type" value="Genomic_DNA"/>
</dbReference>
<proteinExistence type="predicted"/>
<evidence type="ECO:0000313" key="3">
    <source>
        <dbReference type="Proteomes" id="UP000291832"/>
    </source>
</evidence>
<dbReference type="Pfam" id="PF04480">
    <property type="entry name" value="DUF559"/>
    <property type="match status" value="1"/>
</dbReference>
<reference evidence="2 3" key="1">
    <citation type="journal article" date="2015" name="Stand. Genomic Sci.">
        <title>Genomic Encyclopedia of Bacterial and Archaeal Type Strains, Phase III: the genomes of soil and plant-associated and newly described type strains.</title>
        <authorList>
            <person name="Whitman W.B."/>
            <person name="Woyke T."/>
            <person name="Klenk H.P."/>
            <person name="Zhou Y."/>
            <person name="Lilburn T.G."/>
            <person name="Beck B.J."/>
            <person name="De Vos P."/>
            <person name="Vandamme P."/>
            <person name="Eisen J.A."/>
            <person name="Garrity G."/>
            <person name="Hugenholtz P."/>
            <person name="Kyrpides N.C."/>
        </authorList>
    </citation>
    <scope>NUCLEOTIDE SEQUENCE [LARGE SCALE GENOMIC DNA]</scope>
    <source>
        <strain evidence="2 3">RF6</strain>
    </source>
</reference>
<organism evidence="2 3">
    <name type="scientific">Leucobacter luti</name>
    <dbReference type="NCBI Taxonomy" id="340320"/>
    <lineage>
        <taxon>Bacteria</taxon>
        <taxon>Bacillati</taxon>
        <taxon>Actinomycetota</taxon>
        <taxon>Actinomycetes</taxon>
        <taxon>Micrococcales</taxon>
        <taxon>Microbacteriaceae</taxon>
        <taxon>Leucobacter</taxon>
    </lineage>
</organism>
<dbReference type="InterPro" id="IPR007569">
    <property type="entry name" value="DUF559"/>
</dbReference>
<sequence length="280" mass="31207">MTIFTTLRAAGGIMRAQHLIDAGWSRHTLDAHRAAGRLVRPQRGWLALPDADRQLVYAAQHGVLLSCMSLISRLGLWVPDRVTRPHVAARTPNSRVRGGNHVCHWAVPVVWREPHRLIDRVENALVLAAGCLPAEGALAVWESALRTETVTRAGLERLPLRERERELLAACSIFSDSGLESYVRRRLTALRLRVVAQAWLYGHRVDFLIEGWLVLQIDGGHHVGPQRTADNRIDAVLAVNGFVTIRVGSWQVEHDWPEVQRLIMVALSQGRPRVAGGGRP</sequence>
<keyword evidence="2" id="KW-0540">Nuclease</keyword>
<keyword evidence="2" id="KW-0255">Endonuclease</keyword>
<dbReference type="Proteomes" id="UP000291832">
    <property type="component" value="Unassembled WGS sequence"/>
</dbReference>
<accession>A0A4Q7TTX3</accession>
<evidence type="ECO:0000259" key="1">
    <source>
        <dbReference type="Pfam" id="PF04480"/>
    </source>
</evidence>
<dbReference type="RefSeq" id="WP_237464407.1">
    <property type="nucleotide sequence ID" value="NZ_QYAG01000001.1"/>
</dbReference>